<dbReference type="InterPro" id="IPR051398">
    <property type="entry name" value="Polysacch_Deacetylase"/>
</dbReference>
<accession>A0A246DYG9</accession>
<evidence type="ECO:0000256" key="2">
    <source>
        <dbReference type="ARBA" id="ARBA00004613"/>
    </source>
</evidence>
<organism evidence="8 9">
    <name type="scientific">Rhizobium esperanzae</name>
    <dbReference type="NCBI Taxonomy" id="1967781"/>
    <lineage>
        <taxon>Bacteria</taxon>
        <taxon>Pseudomonadati</taxon>
        <taxon>Pseudomonadota</taxon>
        <taxon>Alphaproteobacteria</taxon>
        <taxon>Hyphomicrobiales</taxon>
        <taxon>Rhizobiaceae</taxon>
        <taxon>Rhizobium/Agrobacterium group</taxon>
        <taxon>Rhizobium</taxon>
    </lineage>
</organism>
<reference evidence="8 9" key="1">
    <citation type="submission" date="2017-03" db="EMBL/GenBank/DDBJ databases">
        <title>Genome of strain Rhizobium sp. CNPSo 668.</title>
        <authorList>
            <person name="Ribeiro R."/>
        </authorList>
    </citation>
    <scope>NUCLEOTIDE SEQUENCE [LARGE SCALE GENOMIC DNA]</scope>
    <source>
        <strain evidence="8 9">CNPSo 668</strain>
    </source>
</reference>
<evidence type="ECO:0000313" key="9">
    <source>
        <dbReference type="Proteomes" id="UP000197269"/>
    </source>
</evidence>
<dbReference type="InterPro" id="IPR029044">
    <property type="entry name" value="Nucleotide-diphossugar_trans"/>
</dbReference>
<dbReference type="CDD" id="cd02440">
    <property type="entry name" value="AdoMet_MTases"/>
    <property type="match status" value="1"/>
</dbReference>
<dbReference type="GO" id="GO:0008757">
    <property type="term" value="F:S-adenosylmethionine-dependent methyltransferase activity"/>
    <property type="evidence" value="ECO:0007669"/>
    <property type="project" value="InterPro"/>
</dbReference>
<dbReference type="Proteomes" id="UP000197269">
    <property type="component" value="Unassembled WGS sequence"/>
</dbReference>
<keyword evidence="5" id="KW-0732">Signal</keyword>
<dbReference type="CDD" id="cd10918">
    <property type="entry name" value="CE4_NodB_like_5s_6s"/>
    <property type="match status" value="1"/>
</dbReference>
<name>A0A246DYG9_9HYPH</name>
<evidence type="ECO:0000313" key="8">
    <source>
        <dbReference type="EMBL" id="OWO95317.1"/>
    </source>
</evidence>
<dbReference type="PROSITE" id="PS51677">
    <property type="entry name" value="NODB"/>
    <property type="match status" value="1"/>
</dbReference>
<evidence type="ECO:0000259" key="7">
    <source>
        <dbReference type="PROSITE" id="PS51677"/>
    </source>
</evidence>
<dbReference type="InterPro" id="IPR011330">
    <property type="entry name" value="Glyco_hydro/deAcase_b/a-brl"/>
</dbReference>
<dbReference type="Pfam" id="PF01522">
    <property type="entry name" value="Polysacc_deac_1"/>
    <property type="match status" value="1"/>
</dbReference>
<dbReference type="RefSeq" id="WP_088393030.1">
    <property type="nucleotide sequence ID" value="NZ_MXPU01000005.1"/>
</dbReference>
<dbReference type="Gene3D" id="3.40.50.150">
    <property type="entry name" value="Vaccinia Virus protein VP39"/>
    <property type="match status" value="1"/>
</dbReference>
<dbReference type="InterPro" id="IPR008715">
    <property type="entry name" value="SAM-MeTfrase_NodS-like"/>
</dbReference>
<protein>
    <recommendedName>
        <fullName evidence="4">Chitooligosaccharide deacetylase</fullName>
    </recommendedName>
    <alternativeName>
        <fullName evidence="6">Nodulation protein B</fullName>
    </alternativeName>
</protein>
<gene>
    <name evidence="8" type="ORF">B5E41_09530</name>
</gene>
<dbReference type="PANTHER" id="PTHR34216">
    <property type="match status" value="1"/>
</dbReference>
<comment type="function">
    <text evidence="1">Is involved in generating a small heat-stable compound (Nod), an acylated oligomer of N-acetylglucosamine, that stimulates mitosis in various plant protoplasts.</text>
</comment>
<evidence type="ECO:0000256" key="6">
    <source>
        <dbReference type="ARBA" id="ARBA00032976"/>
    </source>
</evidence>
<comment type="caution">
    <text evidence="8">The sequence shown here is derived from an EMBL/GenBank/DDBJ whole genome shotgun (WGS) entry which is preliminary data.</text>
</comment>
<comment type="similarity">
    <text evidence="3">Belongs to the polysaccharide deacetylase family.</text>
</comment>
<dbReference type="GO" id="GO:0009312">
    <property type="term" value="P:oligosaccharide biosynthetic process"/>
    <property type="evidence" value="ECO:0007669"/>
    <property type="project" value="InterPro"/>
</dbReference>
<dbReference type="EMBL" id="MXPU01000005">
    <property type="protein sequence ID" value="OWO95317.1"/>
    <property type="molecule type" value="Genomic_DNA"/>
</dbReference>
<evidence type="ECO:0000256" key="5">
    <source>
        <dbReference type="ARBA" id="ARBA00022729"/>
    </source>
</evidence>
<dbReference type="Pfam" id="PF05401">
    <property type="entry name" value="NodS"/>
    <property type="match status" value="1"/>
</dbReference>
<dbReference type="Gene3D" id="3.90.550.10">
    <property type="entry name" value="Spore Coat Polysaccharide Biosynthesis Protein SpsA, Chain A"/>
    <property type="match status" value="1"/>
</dbReference>
<dbReference type="Pfam" id="PF00535">
    <property type="entry name" value="Glycos_transf_2"/>
    <property type="match status" value="1"/>
</dbReference>
<evidence type="ECO:0000256" key="3">
    <source>
        <dbReference type="ARBA" id="ARBA00010973"/>
    </source>
</evidence>
<dbReference type="SUPFAM" id="SSF53335">
    <property type="entry name" value="S-adenosyl-L-methionine-dependent methyltransferases"/>
    <property type="match status" value="1"/>
</dbReference>
<dbReference type="InterPro" id="IPR029063">
    <property type="entry name" value="SAM-dependent_MTases_sf"/>
</dbReference>
<dbReference type="InterPro" id="IPR002509">
    <property type="entry name" value="NODB_dom"/>
</dbReference>
<keyword evidence="8" id="KW-0808">Transferase</keyword>
<dbReference type="GO" id="GO:0005576">
    <property type="term" value="C:extracellular region"/>
    <property type="evidence" value="ECO:0007669"/>
    <property type="project" value="UniProtKB-SubCell"/>
</dbReference>
<dbReference type="PANTHER" id="PTHR34216:SF3">
    <property type="entry name" value="POLY-BETA-1,6-N-ACETYL-D-GLUCOSAMINE N-DEACETYLASE"/>
    <property type="match status" value="1"/>
</dbReference>
<dbReference type="AlphaFoldDB" id="A0A246DYG9"/>
<dbReference type="GO" id="GO:0016810">
    <property type="term" value="F:hydrolase activity, acting on carbon-nitrogen (but not peptide) bonds"/>
    <property type="evidence" value="ECO:0007669"/>
    <property type="project" value="InterPro"/>
</dbReference>
<dbReference type="InterPro" id="IPR001173">
    <property type="entry name" value="Glyco_trans_2-like"/>
</dbReference>
<sequence length="1000" mass="110587">MVTASRPAISFLIPAYNAAGTLSDCLGSLQNQTISNWQAVVVDDGSTDGTWEILESLASADGRITLYRQPNAGAAAARNAAAQLAAAPLLCMLDADDWLDPAFNESMLPIASNQSQPLIAHCSYRRVTADGRMQKIEQAHDLTGDRAIQQFSSICALAIHTAVFPKRLFTELGGMDVTLQTCEDWDLWLRMAFAGARFQRVDKCLAFYRMKAGSLSSDPIRMMRDAIVVTERARALQVERSLPTQGEDDAWPKPALSQLRVFIWIASMHLYAETDPKDLAELLPEFPDGSGHEDMMAVAILHGLQTGQSVENTAALIDLMDSWAPAVARLLALIESHSLAGTARKTEQLLAWRLSSEAVSRSFKLGRVQTVGVDVNKLAKITKAVEADTLLLQLSSGQKHIGAHVGPLWGDLSVGALVRLIVRDMHAGGRLPTPRTFAYARHWLFETLRNYRGFLGILRRGGRRRGRLGRLVQSTRDAALIKSLAGDGETDDQRLSKVDRQNERLHGAVLAERRGKKTGKEALLSEAASKEEYWERVFEHPDPWNYVSIYEQVKYEQTLGLVPEGIGKALELACAEGIFSAKLAQKVGTLTATDISRRAIERASERCREWGNAEFRVLDFAGDDIPGGQDLIVCSEVLYYMDDEQVLERVCRKIAAALKPGGCLITAHAHLRRDEPERTGFDWDNPFGVGTIRKVFSNLPDLTLEETIETELYAIHRFRKGETSVHTMRIERHGVPLDTEVAKNIIWGPAGVERVAAWSNEVTTSIPVLMYHRIAREGPDRLRRFRIAPEMFRQQMQFLRRQGYYGLTADALAHLLQVGTPIQGRPVVLTFDDAYLDFFTEAYPILVENGFSADVFVVTDKVGGRSDWDAAYGEPAPLMSWNDIEDLHRKGIRFGSHLETHTPASALDNATLLAEAVHSRKTLEDRLGAATTSIALPFGCTDFRVPGILAKAGYQIGFTTRPAKAGFSDKLLSLPRLEVRGDLPVTAFAELMGHPNAFIG</sequence>
<dbReference type="SUPFAM" id="SSF53448">
    <property type="entry name" value="Nucleotide-diphospho-sugar transferases"/>
    <property type="match status" value="1"/>
</dbReference>
<evidence type="ECO:0000256" key="1">
    <source>
        <dbReference type="ARBA" id="ARBA00003236"/>
    </source>
</evidence>
<feature type="domain" description="NodB homology" evidence="7">
    <location>
        <begin position="825"/>
        <end position="1000"/>
    </location>
</feature>
<comment type="subcellular location">
    <subcellularLocation>
        <location evidence="2">Secreted</location>
    </subcellularLocation>
</comment>
<proteinExistence type="inferred from homology"/>
<dbReference type="SUPFAM" id="SSF88713">
    <property type="entry name" value="Glycoside hydrolase/deacetylase"/>
    <property type="match status" value="1"/>
</dbReference>
<evidence type="ECO:0000256" key="4">
    <source>
        <dbReference type="ARBA" id="ARBA00020071"/>
    </source>
</evidence>
<dbReference type="Gene3D" id="3.20.20.370">
    <property type="entry name" value="Glycoside hydrolase/deacetylase"/>
    <property type="match status" value="1"/>
</dbReference>